<evidence type="ECO:0000313" key="5">
    <source>
        <dbReference type="EMBL" id="EPS62765.1"/>
    </source>
</evidence>
<evidence type="ECO:0000256" key="3">
    <source>
        <dbReference type="ARBA" id="ARBA00022530"/>
    </source>
</evidence>
<dbReference type="SUPFAM" id="SSF102198">
    <property type="entry name" value="Putative cyclase"/>
    <property type="match status" value="1"/>
</dbReference>
<proteinExistence type="inferred from homology"/>
<reference evidence="5 6" key="1">
    <citation type="journal article" date="2013" name="BMC Genomics">
        <title>The miniature genome of a carnivorous plant Genlisea aurea contains a low number of genes and short non-coding sequences.</title>
        <authorList>
            <person name="Leushkin E.V."/>
            <person name="Sutormin R.A."/>
            <person name="Nabieva E.R."/>
            <person name="Penin A.A."/>
            <person name="Kondrashov A.S."/>
            <person name="Logacheva M.D."/>
        </authorList>
    </citation>
    <scope>NUCLEOTIDE SEQUENCE [LARGE SCALE GENOMIC DNA]</scope>
</reference>
<comment type="similarity">
    <text evidence="2">Belongs to the Cyclase 1 superfamily.</text>
</comment>
<evidence type="ECO:0000256" key="1">
    <source>
        <dbReference type="ARBA" id="ARBA00004498"/>
    </source>
</evidence>
<feature type="signal peptide" evidence="4">
    <location>
        <begin position="1"/>
        <end position="24"/>
    </location>
</feature>
<dbReference type="InterPro" id="IPR037175">
    <property type="entry name" value="KFase_sf"/>
</dbReference>
<dbReference type="GO" id="GO:0004061">
    <property type="term" value="F:arylformamidase activity"/>
    <property type="evidence" value="ECO:0007669"/>
    <property type="project" value="InterPro"/>
</dbReference>
<sequence>MNLALMWGAIVSVAIYLLSTPGFCSDCGYTPGDGDGLGTCALESDEKSSEMRRLGFDEARKIFDITHRFTPHTPVGGSDEGIGEFLTLLMSMKNGSDYNFSELRIPVHAGTHVDAPGHYYDNYYDQGFDVDTLDLRVLNGPALLVDVPRDTNITADVMSSLSIPSGVKRVIFRTLNTDRRLMRKKEFDSSFVGFTKDGAEWLVNNTNIKLVGMHY</sequence>
<keyword evidence="4" id="KW-0732">Signal</keyword>
<dbReference type="Gene3D" id="3.50.30.50">
    <property type="entry name" value="Putative cyclase"/>
    <property type="match status" value="1"/>
</dbReference>
<evidence type="ECO:0008006" key="7">
    <source>
        <dbReference type="Google" id="ProtNLM"/>
    </source>
</evidence>
<protein>
    <recommendedName>
        <fullName evidence="7">Cyclase family protein</fullName>
    </recommendedName>
</protein>
<gene>
    <name evidence="5" type="ORF">M569_12024</name>
</gene>
<feature type="non-terminal residue" evidence="5">
    <location>
        <position position="215"/>
    </location>
</feature>
<keyword evidence="6" id="KW-1185">Reference proteome</keyword>
<dbReference type="OrthoDB" id="7108654at2759"/>
<name>S8C7J8_9LAMI</name>
<dbReference type="EMBL" id="AUSU01005919">
    <property type="protein sequence ID" value="EPS62765.1"/>
    <property type="molecule type" value="Genomic_DNA"/>
</dbReference>
<dbReference type="Proteomes" id="UP000015453">
    <property type="component" value="Unassembled WGS sequence"/>
</dbReference>
<organism evidence="5 6">
    <name type="scientific">Genlisea aurea</name>
    <dbReference type="NCBI Taxonomy" id="192259"/>
    <lineage>
        <taxon>Eukaryota</taxon>
        <taxon>Viridiplantae</taxon>
        <taxon>Streptophyta</taxon>
        <taxon>Embryophyta</taxon>
        <taxon>Tracheophyta</taxon>
        <taxon>Spermatophyta</taxon>
        <taxon>Magnoliopsida</taxon>
        <taxon>eudicotyledons</taxon>
        <taxon>Gunneridae</taxon>
        <taxon>Pentapetalae</taxon>
        <taxon>asterids</taxon>
        <taxon>lamiids</taxon>
        <taxon>Lamiales</taxon>
        <taxon>Lentibulariaceae</taxon>
        <taxon>Genlisea</taxon>
    </lineage>
</organism>
<evidence type="ECO:0000256" key="4">
    <source>
        <dbReference type="SAM" id="SignalP"/>
    </source>
</evidence>
<dbReference type="InterPro" id="IPR007325">
    <property type="entry name" value="KFase/CYL"/>
</dbReference>
<dbReference type="PANTHER" id="PTHR31118">
    <property type="entry name" value="CYCLASE-LIKE PROTEIN 2"/>
    <property type="match status" value="1"/>
</dbReference>
<evidence type="ECO:0000313" key="6">
    <source>
        <dbReference type="Proteomes" id="UP000015453"/>
    </source>
</evidence>
<dbReference type="GO" id="GO:0019441">
    <property type="term" value="P:L-tryptophan catabolic process to kynurenine"/>
    <property type="evidence" value="ECO:0007669"/>
    <property type="project" value="InterPro"/>
</dbReference>
<feature type="chain" id="PRO_5004561704" description="Cyclase family protein" evidence="4">
    <location>
        <begin position="25"/>
        <end position="215"/>
    </location>
</feature>
<dbReference type="Pfam" id="PF04199">
    <property type="entry name" value="Cyclase"/>
    <property type="match status" value="1"/>
</dbReference>
<dbReference type="PANTHER" id="PTHR31118:SF12">
    <property type="entry name" value="CYCLASE-LIKE PROTEIN 2"/>
    <property type="match status" value="1"/>
</dbReference>
<evidence type="ECO:0000256" key="2">
    <source>
        <dbReference type="ARBA" id="ARBA00007865"/>
    </source>
</evidence>
<comment type="caution">
    <text evidence="5">The sequence shown here is derived from an EMBL/GenBank/DDBJ whole genome shotgun (WGS) entry which is preliminary data.</text>
</comment>
<comment type="subcellular location">
    <subcellularLocation>
        <location evidence="1">Secreted</location>
        <location evidence="1">Extracellular space</location>
        <location evidence="1">Extracellular matrix</location>
    </subcellularLocation>
</comment>
<accession>S8C7J8</accession>
<dbReference type="AlphaFoldDB" id="S8C7J8"/>
<keyword evidence="3" id="KW-0964">Secreted</keyword>
<keyword evidence="3" id="KW-0272">Extracellular matrix</keyword>